<sequence>MDKHLGNMQTSINDMQPTMNDMQPIMNDMQPTMNNMQPTMNDTKASINNMQAYVDNRLERAERRTTEQFEALEDRLTEIDSHITRGFNDANYRLDIQQCRALLAKAKTHNLTVSDDNFLLHPPATTQCQYAWQSIPSYC</sequence>
<evidence type="ECO:0000313" key="2">
    <source>
        <dbReference type="Proteomes" id="UP000663846"/>
    </source>
</evidence>
<dbReference type="AlphaFoldDB" id="A0A8H2Y5F6"/>
<name>A0A8H2Y5F6_9AGAM</name>
<accession>A0A8H2Y5F6</accession>
<comment type="caution">
    <text evidence="1">The sequence shown here is derived from an EMBL/GenBank/DDBJ whole genome shotgun (WGS) entry which is preliminary data.</text>
</comment>
<evidence type="ECO:0000313" key="1">
    <source>
        <dbReference type="EMBL" id="CAE6438701.1"/>
    </source>
</evidence>
<gene>
    <name evidence="1" type="ORF">RDB_LOCUS125593</name>
</gene>
<reference evidence="1" key="1">
    <citation type="submission" date="2021-01" db="EMBL/GenBank/DDBJ databases">
        <authorList>
            <person name="Kaushik A."/>
        </authorList>
    </citation>
    <scope>NUCLEOTIDE SEQUENCE</scope>
    <source>
        <strain evidence="1">AG1-1C</strain>
    </source>
</reference>
<organism evidence="1 2">
    <name type="scientific">Rhizoctonia solani</name>
    <dbReference type="NCBI Taxonomy" id="456999"/>
    <lineage>
        <taxon>Eukaryota</taxon>
        <taxon>Fungi</taxon>
        <taxon>Dikarya</taxon>
        <taxon>Basidiomycota</taxon>
        <taxon>Agaricomycotina</taxon>
        <taxon>Agaricomycetes</taxon>
        <taxon>Cantharellales</taxon>
        <taxon>Ceratobasidiaceae</taxon>
        <taxon>Rhizoctonia</taxon>
    </lineage>
</organism>
<proteinExistence type="predicted"/>
<dbReference type="Gene3D" id="1.20.1480.30">
    <property type="entry name" value="Designed four-helix bundle protein"/>
    <property type="match status" value="1"/>
</dbReference>
<protein>
    <submittedName>
        <fullName evidence="1">Uncharacterized protein</fullName>
    </submittedName>
</protein>
<dbReference type="EMBL" id="CAJMWS010000372">
    <property type="protein sequence ID" value="CAE6438701.1"/>
    <property type="molecule type" value="Genomic_DNA"/>
</dbReference>
<dbReference type="Proteomes" id="UP000663846">
    <property type="component" value="Unassembled WGS sequence"/>
</dbReference>